<dbReference type="InParanoid" id="W4KM94"/>
<feature type="compositionally biased region" description="Acidic residues" evidence="1">
    <location>
        <begin position="132"/>
        <end position="146"/>
    </location>
</feature>
<proteinExistence type="predicted"/>
<organism evidence="2 3">
    <name type="scientific">Heterobasidion irregulare (strain TC 32-1)</name>
    <dbReference type="NCBI Taxonomy" id="747525"/>
    <lineage>
        <taxon>Eukaryota</taxon>
        <taxon>Fungi</taxon>
        <taxon>Dikarya</taxon>
        <taxon>Basidiomycota</taxon>
        <taxon>Agaricomycotina</taxon>
        <taxon>Agaricomycetes</taxon>
        <taxon>Russulales</taxon>
        <taxon>Bondarzewiaceae</taxon>
        <taxon>Heterobasidion</taxon>
        <taxon>Heterobasidion annosum species complex</taxon>
    </lineage>
</organism>
<dbReference type="GeneID" id="20672537"/>
<protein>
    <submittedName>
        <fullName evidence="2">Uncharacterized protein</fullName>
    </submittedName>
</protein>
<feature type="region of interest" description="Disordered" evidence="1">
    <location>
        <begin position="30"/>
        <end position="49"/>
    </location>
</feature>
<evidence type="ECO:0000313" key="3">
    <source>
        <dbReference type="Proteomes" id="UP000030671"/>
    </source>
</evidence>
<dbReference type="AlphaFoldDB" id="W4KM94"/>
<dbReference type="OrthoDB" id="3233736at2759"/>
<evidence type="ECO:0000313" key="2">
    <source>
        <dbReference type="EMBL" id="ETW86809.1"/>
    </source>
</evidence>
<dbReference type="Proteomes" id="UP000030671">
    <property type="component" value="Unassembled WGS sequence"/>
</dbReference>
<evidence type="ECO:0000256" key="1">
    <source>
        <dbReference type="SAM" id="MobiDB-lite"/>
    </source>
</evidence>
<dbReference type="KEGG" id="hir:HETIRDRAFT_406692"/>
<dbReference type="EMBL" id="KI925454">
    <property type="protein sequence ID" value="ETW86809.1"/>
    <property type="molecule type" value="Genomic_DNA"/>
</dbReference>
<gene>
    <name evidence="2" type="ORF">HETIRDRAFT_406692</name>
</gene>
<keyword evidence="3" id="KW-1185">Reference proteome</keyword>
<dbReference type="HOGENOM" id="CLU_990642_0_0_1"/>
<accession>W4KM94</accession>
<sequence>MTSYGSQIAHAPPPEALHAHGTFTAQLHGPAFPAVSAPAPSAAAYPAHAAPDASSSSVHLYQPIPQHSLPEWVRLPSPSVEELFPPEALDAFEKQRLQQGFSESVPAGVVRGTSLDPGCSVEEVATEVPIEEDEDADAEYDTDDEYVGSGDDGDSMKSGPCEDGGDGAFMDNEVEEGNAYSIDHVAHGALNACSDYIAGSALRFPSFYDSQSAEPTSSSSGTLPASALLCQPISESVRDQFRTALPPAGPAEQVPSHMQMDGLAGAGNYWDPVTYGLGWDR</sequence>
<dbReference type="RefSeq" id="XP_009540793.1">
    <property type="nucleotide sequence ID" value="XM_009542498.1"/>
</dbReference>
<name>W4KM94_HETIT</name>
<feature type="region of interest" description="Disordered" evidence="1">
    <location>
        <begin position="132"/>
        <end position="171"/>
    </location>
</feature>
<reference evidence="2 3" key="1">
    <citation type="journal article" date="2012" name="New Phytol.">
        <title>Insight into trade-off between wood decay and parasitism from the genome of a fungal forest pathogen.</title>
        <authorList>
            <person name="Olson A."/>
            <person name="Aerts A."/>
            <person name="Asiegbu F."/>
            <person name="Belbahri L."/>
            <person name="Bouzid O."/>
            <person name="Broberg A."/>
            <person name="Canback B."/>
            <person name="Coutinho P.M."/>
            <person name="Cullen D."/>
            <person name="Dalman K."/>
            <person name="Deflorio G."/>
            <person name="van Diepen L.T."/>
            <person name="Dunand C."/>
            <person name="Duplessis S."/>
            <person name="Durling M."/>
            <person name="Gonthier P."/>
            <person name="Grimwood J."/>
            <person name="Fossdal C.G."/>
            <person name="Hansson D."/>
            <person name="Henrissat B."/>
            <person name="Hietala A."/>
            <person name="Himmelstrand K."/>
            <person name="Hoffmeister D."/>
            <person name="Hogberg N."/>
            <person name="James T.Y."/>
            <person name="Karlsson M."/>
            <person name="Kohler A."/>
            <person name="Kues U."/>
            <person name="Lee Y.H."/>
            <person name="Lin Y.C."/>
            <person name="Lind M."/>
            <person name="Lindquist E."/>
            <person name="Lombard V."/>
            <person name="Lucas S."/>
            <person name="Lunden K."/>
            <person name="Morin E."/>
            <person name="Murat C."/>
            <person name="Park J."/>
            <person name="Raffaello T."/>
            <person name="Rouze P."/>
            <person name="Salamov A."/>
            <person name="Schmutz J."/>
            <person name="Solheim H."/>
            <person name="Stahlberg J."/>
            <person name="Velez H."/>
            <person name="de Vries R.P."/>
            <person name="Wiebenga A."/>
            <person name="Woodward S."/>
            <person name="Yakovlev I."/>
            <person name="Garbelotto M."/>
            <person name="Martin F."/>
            <person name="Grigoriev I.V."/>
            <person name="Stenlid J."/>
        </authorList>
    </citation>
    <scope>NUCLEOTIDE SEQUENCE [LARGE SCALE GENOMIC DNA]</scope>
    <source>
        <strain evidence="2 3">TC 32-1</strain>
    </source>
</reference>